<accession>A0A0U2ZII5</accession>
<evidence type="ECO:0000313" key="2">
    <source>
        <dbReference type="EMBL" id="ALS77061.1"/>
    </source>
</evidence>
<dbReference type="Proteomes" id="UP000067683">
    <property type="component" value="Chromosome"/>
</dbReference>
<dbReference type="AlphaFoldDB" id="A0A0U2ZII5"/>
<dbReference type="KEGG" id="prt:AUC31_11390"/>
<sequence length="123" mass="13874">MANLLALELQIGNEVFSAQLYESETTEALLELLPLTIDMEDLHGNEKFFYLSERLPTNSESPEHINAGDIMLYGDDCLVFFYDKLSTSHQYTRLGYIENVEKFTQAVGEGNVTVVLNFAGNDE</sequence>
<dbReference type="Pfam" id="PF18050">
    <property type="entry name" value="Cyclophil_like2"/>
    <property type="match status" value="1"/>
</dbReference>
<dbReference type="SUPFAM" id="SSF50891">
    <property type="entry name" value="Cyclophilin-like"/>
    <property type="match status" value="1"/>
</dbReference>
<dbReference type="InterPro" id="IPR029000">
    <property type="entry name" value="Cyclophilin-like_dom_sf"/>
</dbReference>
<dbReference type="Gene3D" id="2.40.100.20">
    <property type="match status" value="1"/>
</dbReference>
<dbReference type="STRING" id="200991.AUC31_11390"/>
<proteinExistence type="predicted"/>
<name>A0A0U2ZII5_9BACL</name>
<gene>
    <name evidence="2" type="ORF">AUC31_11390</name>
</gene>
<dbReference type="InterPro" id="IPR041183">
    <property type="entry name" value="Cyclophilin-like"/>
</dbReference>
<evidence type="ECO:0000313" key="3">
    <source>
        <dbReference type="Proteomes" id="UP000067683"/>
    </source>
</evidence>
<keyword evidence="3" id="KW-1185">Reference proteome</keyword>
<organism evidence="2 3">
    <name type="scientific">Planococcus rifietoensis</name>
    <dbReference type="NCBI Taxonomy" id="200991"/>
    <lineage>
        <taxon>Bacteria</taxon>
        <taxon>Bacillati</taxon>
        <taxon>Bacillota</taxon>
        <taxon>Bacilli</taxon>
        <taxon>Bacillales</taxon>
        <taxon>Caryophanaceae</taxon>
        <taxon>Planococcus</taxon>
    </lineage>
</organism>
<reference evidence="2" key="1">
    <citation type="submission" date="2016-01" db="EMBL/GenBank/DDBJ databases">
        <title>Complete genome of Planococcus rifietoensis type strain M8.</title>
        <authorList>
            <person name="See-Too W.S."/>
        </authorList>
    </citation>
    <scope>NUCLEOTIDE SEQUENCE [LARGE SCALE GENOMIC DNA]</scope>
    <source>
        <strain evidence="2">M8</strain>
    </source>
</reference>
<dbReference type="EMBL" id="CP013659">
    <property type="protein sequence ID" value="ALS77061.1"/>
    <property type="molecule type" value="Genomic_DNA"/>
</dbReference>
<evidence type="ECO:0000259" key="1">
    <source>
        <dbReference type="Pfam" id="PF18050"/>
    </source>
</evidence>
<feature type="domain" description="Cyclophilin-like" evidence="1">
    <location>
        <begin position="9"/>
        <end position="116"/>
    </location>
</feature>
<protein>
    <recommendedName>
        <fullName evidence="1">Cyclophilin-like domain-containing protein</fullName>
    </recommendedName>
</protein>